<gene>
    <name evidence="2" type="ORF">DERP_007931</name>
</gene>
<proteinExistence type="predicted"/>
<comment type="caution">
    <text evidence="2">The sequence shown here is derived from an EMBL/GenBank/DDBJ whole genome shotgun (WGS) entry which is preliminary data.</text>
</comment>
<name>A0ABQ8IT12_DERPT</name>
<protein>
    <submittedName>
        <fullName evidence="2">Uncharacterized protein</fullName>
    </submittedName>
</protein>
<dbReference type="Proteomes" id="UP000887458">
    <property type="component" value="Unassembled WGS sequence"/>
</dbReference>
<feature type="region of interest" description="Disordered" evidence="1">
    <location>
        <begin position="124"/>
        <end position="153"/>
    </location>
</feature>
<reference evidence="2 3" key="2">
    <citation type="journal article" date="2022" name="Mol. Biol. Evol.">
        <title>Comparative Genomics Reveals Insights into the Divergent Evolution of Astigmatic Mites and Household Pest Adaptations.</title>
        <authorList>
            <person name="Xiong Q."/>
            <person name="Wan A.T."/>
            <person name="Liu X."/>
            <person name="Fung C.S."/>
            <person name="Xiao X."/>
            <person name="Malainual N."/>
            <person name="Hou J."/>
            <person name="Wang L."/>
            <person name="Wang M."/>
            <person name="Yang K.Y."/>
            <person name="Cui Y."/>
            <person name="Leung E.L."/>
            <person name="Nong W."/>
            <person name="Shin S.K."/>
            <person name="Au S.W."/>
            <person name="Jeong K.Y."/>
            <person name="Chew F.T."/>
            <person name="Hui J.H."/>
            <person name="Leung T.F."/>
            <person name="Tungtrongchitr A."/>
            <person name="Zhong N."/>
            <person name="Liu Z."/>
            <person name="Tsui S.K."/>
        </authorList>
    </citation>
    <scope>NUCLEOTIDE SEQUENCE [LARGE SCALE GENOMIC DNA]</scope>
    <source>
        <strain evidence="2">Derp</strain>
    </source>
</reference>
<dbReference type="EMBL" id="NJHN03000121">
    <property type="protein sequence ID" value="KAH9413455.1"/>
    <property type="molecule type" value="Genomic_DNA"/>
</dbReference>
<organism evidence="2 3">
    <name type="scientific">Dermatophagoides pteronyssinus</name>
    <name type="common">European house dust mite</name>
    <dbReference type="NCBI Taxonomy" id="6956"/>
    <lineage>
        <taxon>Eukaryota</taxon>
        <taxon>Metazoa</taxon>
        <taxon>Ecdysozoa</taxon>
        <taxon>Arthropoda</taxon>
        <taxon>Chelicerata</taxon>
        <taxon>Arachnida</taxon>
        <taxon>Acari</taxon>
        <taxon>Acariformes</taxon>
        <taxon>Sarcoptiformes</taxon>
        <taxon>Astigmata</taxon>
        <taxon>Psoroptidia</taxon>
        <taxon>Analgoidea</taxon>
        <taxon>Pyroglyphidae</taxon>
        <taxon>Dermatophagoidinae</taxon>
        <taxon>Dermatophagoides</taxon>
    </lineage>
</organism>
<sequence length="153" mass="17158">MITCCNVSNEYGQRKPNPNGGWMDGMVDETNLTKNVPSDFPLKRRSEFIRVQFGNNQFNNLKRFCKQRSHIQSRPLHRIGFVVVDDIIRRPLSIPTPPFDICRLIDCGGKGGGKGGGDILAADVNSGNNDVDDDPDNKNVDGYIELRYDDDND</sequence>
<evidence type="ECO:0000313" key="2">
    <source>
        <dbReference type="EMBL" id="KAH9413455.1"/>
    </source>
</evidence>
<feature type="compositionally biased region" description="Basic and acidic residues" evidence="1">
    <location>
        <begin position="136"/>
        <end position="153"/>
    </location>
</feature>
<evidence type="ECO:0000256" key="1">
    <source>
        <dbReference type="SAM" id="MobiDB-lite"/>
    </source>
</evidence>
<evidence type="ECO:0000313" key="3">
    <source>
        <dbReference type="Proteomes" id="UP000887458"/>
    </source>
</evidence>
<accession>A0ABQ8IT12</accession>
<keyword evidence="3" id="KW-1185">Reference proteome</keyword>
<reference evidence="2 3" key="1">
    <citation type="journal article" date="2018" name="J. Allergy Clin. Immunol.">
        <title>High-quality assembly of Dermatophagoides pteronyssinus genome and transcriptome reveals a wide range of novel allergens.</title>
        <authorList>
            <person name="Liu X.Y."/>
            <person name="Yang K.Y."/>
            <person name="Wang M.Q."/>
            <person name="Kwok J.S."/>
            <person name="Zeng X."/>
            <person name="Yang Z."/>
            <person name="Xiao X.J."/>
            <person name="Lau C.P."/>
            <person name="Li Y."/>
            <person name="Huang Z.M."/>
            <person name="Ba J.G."/>
            <person name="Yim A.K."/>
            <person name="Ouyang C.Y."/>
            <person name="Ngai S.M."/>
            <person name="Chan T.F."/>
            <person name="Leung E.L."/>
            <person name="Liu L."/>
            <person name="Liu Z.G."/>
            <person name="Tsui S.K."/>
        </authorList>
    </citation>
    <scope>NUCLEOTIDE SEQUENCE [LARGE SCALE GENOMIC DNA]</scope>
    <source>
        <strain evidence="2">Derp</strain>
    </source>
</reference>